<feature type="domain" description="HTH cro/C1-type" evidence="2">
    <location>
        <begin position="92"/>
        <end position="137"/>
    </location>
</feature>
<keyword evidence="1" id="KW-1133">Transmembrane helix</keyword>
<keyword evidence="1" id="KW-0472">Membrane</keyword>
<reference evidence="3 4" key="1">
    <citation type="submission" date="2017-01" db="EMBL/GenBank/DDBJ databases">
        <authorList>
            <person name="Mah S.A."/>
            <person name="Swanson W.J."/>
            <person name="Moy G.W."/>
            <person name="Vacquier V.D."/>
        </authorList>
    </citation>
    <scope>NUCLEOTIDE SEQUENCE [LARGE SCALE GENOMIC DNA]</scope>
    <source>
        <strain evidence="3 4">DSM 18014</strain>
    </source>
</reference>
<dbReference type="EMBL" id="FTOV01000009">
    <property type="protein sequence ID" value="SIT17636.1"/>
    <property type="molecule type" value="Genomic_DNA"/>
</dbReference>
<protein>
    <recommendedName>
        <fullName evidence="2">HTH cro/C1-type domain-containing protein</fullName>
    </recommendedName>
</protein>
<sequence length="142" mass="17073">MSGSGECFFSPHQKRDSKSIIIFFIRILFCVFIVFWLARSKLFCKWNIKLLRFGFQSELFYRITLLFVFMETANRKIVEFIRDKWVIPMNNNSQFANENNIDEKTVRRIREDEKYQISLITVMRICEAQNIKLSKFFEMAGL</sequence>
<dbReference type="Gene3D" id="1.10.260.40">
    <property type="entry name" value="lambda repressor-like DNA-binding domains"/>
    <property type="match status" value="1"/>
</dbReference>
<keyword evidence="1" id="KW-0812">Transmembrane</keyword>
<dbReference type="AlphaFoldDB" id="A0A1N7Q495"/>
<accession>A0A1N7Q495</accession>
<gene>
    <name evidence="3" type="ORF">SAMN05421785_10915</name>
</gene>
<dbReference type="Proteomes" id="UP000185781">
    <property type="component" value="Unassembled WGS sequence"/>
</dbReference>
<evidence type="ECO:0000313" key="4">
    <source>
        <dbReference type="Proteomes" id="UP000185781"/>
    </source>
</evidence>
<evidence type="ECO:0000259" key="2">
    <source>
        <dbReference type="Pfam" id="PF13443"/>
    </source>
</evidence>
<dbReference type="Pfam" id="PF13443">
    <property type="entry name" value="HTH_26"/>
    <property type="match status" value="1"/>
</dbReference>
<evidence type="ECO:0000313" key="3">
    <source>
        <dbReference type="EMBL" id="SIT17636.1"/>
    </source>
</evidence>
<dbReference type="InterPro" id="IPR010982">
    <property type="entry name" value="Lambda_DNA-bd_dom_sf"/>
</dbReference>
<proteinExistence type="predicted"/>
<name>A0A1N7Q495_9FLAO</name>
<evidence type="ECO:0000256" key="1">
    <source>
        <dbReference type="SAM" id="Phobius"/>
    </source>
</evidence>
<organism evidence="3 4">
    <name type="scientific">Chryseobacterium gambrini</name>
    <dbReference type="NCBI Taxonomy" id="373672"/>
    <lineage>
        <taxon>Bacteria</taxon>
        <taxon>Pseudomonadati</taxon>
        <taxon>Bacteroidota</taxon>
        <taxon>Flavobacteriia</taxon>
        <taxon>Flavobacteriales</taxon>
        <taxon>Weeksellaceae</taxon>
        <taxon>Chryseobacterium group</taxon>
        <taxon>Chryseobacterium</taxon>
    </lineage>
</organism>
<feature type="transmembrane region" description="Helical" evidence="1">
    <location>
        <begin position="20"/>
        <end position="38"/>
    </location>
</feature>
<dbReference type="InterPro" id="IPR001387">
    <property type="entry name" value="Cro/C1-type_HTH"/>
</dbReference>
<dbReference type="GO" id="GO:0003677">
    <property type="term" value="F:DNA binding"/>
    <property type="evidence" value="ECO:0007669"/>
    <property type="project" value="InterPro"/>
</dbReference>